<dbReference type="PROSITE" id="PS50005">
    <property type="entry name" value="TPR"/>
    <property type="match status" value="2"/>
</dbReference>
<dbReference type="Gene3D" id="1.25.40.10">
    <property type="entry name" value="Tetratricopeptide repeat domain"/>
    <property type="match status" value="2"/>
</dbReference>
<organism evidence="3 4">
    <name type="scientific">Paramuricea clavata</name>
    <name type="common">Red gorgonian</name>
    <name type="synonym">Violescent sea-whip</name>
    <dbReference type="NCBI Taxonomy" id="317549"/>
    <lineage>
        <taxon>Eukaryota</taxon>
        <taxon>Metazoa</taxon>
        <taxon>Cnidaria</taxon>
        <taxon>Anthozoa</taxon>
        <taxon>Octocorallia</taxon>
        <taxon>Malacalcyonacea</taxon>
        <taxon>Plexauridae</taxon>
        <taxon>Paramuricea</taxon>
    </lineage>
</organism>
<dbReference type="InterPro" id="IPR011990">
    <property type="entry name" value="TPR-like_helical_dom_sf"/>
</dbReference>
<dbReference type="Pfam" id="PF13424">
    <property type="entry name" value="TPR_12"/>
    <property type="match status" value="2"/>
</dbReference>
<dbReference type="AlphaFoldDB" id="A0A6S7G9Z5"/>
<reference evidence="3" key="1">
    <citation type="submission" date="2020-04" db="EMBL/GenBank/DDBJ databases">
        <authorList>
            <person name="Alioto T."/>
            <person name="Alioto T."/>
            <person name="Gomez Garrido J."/>
        </authorList>
    </citation>
    <scope>NUCLEOTIDE SEQUENCE</scope>
    <source>
        <strain evidence="3">A484AB</strain>
    </source>
</reference>
<evidence type="ECO:0000256" key="2">
    <source>
        <dbReference type="ARBA" id="ARBA00022803"/>
    </source>
</evidence>
<sequence length="457" mass="51697">MPAYSLTMSTAVLLAVKMSAECDPVLKHTFTFFSYVSNEVQSLEVVVNYVLRVDKQKDKEDVSLTIQQCSLILHSDDQKVTSISLHRVVHDSIQLYIANGADGNTKSRIPLYVFQSLLQQKCALGEIALIPHLKAFYTRTKNISSEMMVLSSMKIKMKQRMLKQIFDLTSFLSQHGEYLISKNYLILALKMATNGDNKGNGDRKESLHVSFPKIGEIYNNLGTIENFLGNTKQARKYLKEALKILSRQHGPSHKSVSKCLINLANLPCSSPEECDKNIMYSELALHKDDSLETKAIHYTNLGRKHYNDGELDEAVKDYLQAYEIFRKTLDVPGTNLQLTFMRLALLASNFGAIFYLKENYSLSRKQLTISVDIYRTITGPTNLNLANSYYNLGLVQSKLNELADAEFCFRRALEIYSTQLQSSDERIAIVSQNLAGVLEKTGQLREAKMLDEQYGTC</sequence>
<dbReference type="PANTHER" id="PTHR45641:SF19">
    <property type="entry name" value="NEPHROCYSTIN-3"/>
    <property type="match status" value="1"/>
</dbReference>
<dbReference type="Proteomes" id="UP001152795">
    <property type="component" value="Unassembled WGS sequence"/>
</dbReference>
<dbReference type="SUPFAM" id="SSF48452">
    <property type="entry name" value="TPR-like"/>
    <property type="match status" value="2"/>
</dbReference>
<evidence type="ECO:0000313" key="4">
    <source>
        <dbReference type="Proteomes" id="UP001152795"/>
    </source>
</evidence>
<accession>A0A6S7G9Z5</accession>
<keyword evidence="2" id="KW-0802">TPR repeat</keyword>
<comment type="caution">
    <text evidence="3">The sequence shown here is derived from an EMBL/GenBank/DDBJ whole genome shotgun (WGS) entry which is preliminary data.</text>
</comment>
<protein>
    <submittedName>
        <fullName evidence="3">Nephrocystin-3-like, partial</fullName>
    </submittedName>
</protein>
<evidence type="ECO:0000313" key="3">
    <source>
        <dbReference type="EMBL" id="CAB3985932.1"/>
    </source>
</evidence>
<proteinExistence type="predicted"/>
<name>A0A6S7G9Z5_PARCT</name>
<dbReference type="PANTHER" id="PTHR45641">
    <property type="entry name" value="TETRATRICOPEPTIDE REPEAT PROTEIN (AFU_ORTHOLOGUE AFUA_6G03870)"/>
    <property type="match status" value="1"/>
</dbReference>
<evidence type="ECO:0000256" key="1">
    <source>
        <dbReference type="ARBA" id="ARBA00022737"/>
    </source>
</evidence>
<dbReference type="SMART" id="SM00028">
    <property type="entry name" value="TPR"/>
    <property type="match status" value="4"/>
</dbReference>
<keyword evidence="1" id="KW-0677">Repeat</keyword>
<keyword evidence="4" id="KW-1185">Reference proteome</keyword>
<gene>
    <name evidence="3" type="ORF">PACLA_8A066200</name>
</gene>
<feature type="non-terminal residue" evidence="3">
    <location>
        <position position="457"/>
    </location>
</feature>
<dbReference type="Pfam" id="PF13374">
    <property type="entry name" value="TPR_10"/>
    <property type="match status" value="1"/>
</dbReference>
<dbReference type="EMBL" id="CACRXK020000941">
    <property type="protein sequence ID" value="CAB3985932.1"/>
    <property type="molecule type" value="Genomic_DNA"/>
</dbReference>
<dbReference type="InterPro" id="IPR019734">
    <property type="entry name" value="TPR_rpt"/>
</dbReference>